<reference evidence="3 4" key="1">
    <citation type="submission" date="2021-02" db="EMBL/GenBank/DDBJ databases">
        <title>De Novo genome assembly of isolated myxobacteria.</title>
        <authorList>
            <person name="Stevens D.C."/>
        </authorList>
    </citation>
    <scope>NUCLEOTIDE SEQUENCE [LARGE SCALE GENOMIC DNA]</scope>
    <source>
        <strain evidence="3 4">SCHIC003</strain>
    </source>
</reference>
<dbReference type="PANTHER" id="PTHR16222:SF24">
    <property type="entry name" value="ADP-RIBOSYLHYDROLASE ARH3"/>
    <property type="match status" value="1"/>
</dbReference>
<dbReference type="InterPro" id="IPR036705">
    <property type="entry name" value="Ribosyl_crysJ1_sf"/>
</dbReference>
<proteinExistence type="inferred from homology"/>
<evidence type="ECO:0000313" key="4">
    <source>
        <dbReference type="Proteomes" id="UP000663090"/>
    </source>
</evidence>
<protein>
    <submittedName>
        <fullName evidence="3">ADP-ribosylglycohydrolase family protein</fullName>
    </submittedName>
</protein>
<sequence length="314" mass="33721">MVTREERIEGGVLGLLVGDALGVPYEFHAPEWIPARDALDFEPPAGFSRAHADVPPGTWSDDGAHALCLLDSLLYQGRLDVEDLGRRLVNWREWGYLAVDGNVFDVGIQTDRALAMVRAGVPAVSAGPSGPQDNGNGALMRVLPLALWHPGSDAELAADAMLQSRVTHGHARSQVCCALYCLWARRALEGSARPWDEALTALRALYPEGTESRTELDSSILPTGAEDTPGQGTGYVVDCLRSARDCVGAQVSYEDVVRSAVRLGHDTDTTAAVAGGIAGVIHGVRGIPERWLRALRGRELVEPLLRKLVAHSAR</sequence>
<dbReference type="PANTHER" id="PTHR16222">
    <property type="entry name" value="ADP-RIBOSYLGLYCOHYDROLASE"/>
    <property type="match status" value="1"/>
</dbReference>
<dbReference type="InterPro" id="IPR005502">
    <property type="entry name" value="Ribosyl_crysJ1"/>
</dbReference>
<dbReference type="EMBL" id="CP071091">
    <property type="protein sequence ID" value="QSQ16193.1"/>
    <property type="molecule type" value="Genomic_DNA"/>
</dbReference>
<keyword evidence="2" id="KW-0378">Hydrolase</keyword>
<organism evidence="3 4">
    <name type="scientific">Myxococcus landrumensis</name>
    <dbReference type="NCBI Taxonomy" id="2813577"/>
    <lineage>
        <taxon>Bacteria</taxon>
        <taxon>Pseudomonadati</taxon>
        <taxon>Myxococcota</taxon>
        <taxon>Myxococcia</taxon>
        <taxon>Myxococcales</taxon>
        <taxon>Cystobacterineae</taxon>
        <taxon>Myxococcaceae</taxon>
        <taxon>Myxococcus</taxon>
    </lineage>
</organism>
<accession>A0ABX7NIT1</accession>
<dbReference type="Gene3D" id="1.10.4080.10">
    <property type="entry name" value="ADP-ribosylation/Crystallin J1"/>
    <property type="match status" value="1"/>
</dbReference>
<comment type="similarity">
    <text evidence="1">Belongs to the ADP-ribosylglycohydrolase family.</text>
</comment>
<evidence type="ECO:0000256" key="1">
    <source>
        <dbReference type="ARBA" id="ARBA00010702"/>
    </source>
</evidence>
<gene>
    <name evidence="3" type="ORF">JY572_09165</name>
</gene>
<dbReference type="InterPro" id="IPR050792">
    <property type="entry name" value="ADP-ribosylglycohydrolase"/>
</dbReference>
<dbReference type="RefSeq" id="WP_206717860.1">
    <property type="nucleotide sequence ID" value="NZ_CP071091.1"/>
</dbReference>
<keyword evidence="4" id="KW-1185">Reference proteome</keyword>
<dbReference type="Proteomes" id="UP000663090">
    <property type="component" value="Chromosome"/>
</dbReference>
<evidence type="ECO:0000313" key="3">
    <source>
        <dbReference type="EMBL" id="QSQ16193.1"/>
    </source>
</evidence>
<evidence type="ECO:0000256" key="2">
    <source>
        <dbReference type="ARBA" id="ARBA00022801"/>
    </source>
</evidence>
<dbReference type="SUPFAM" id="SSF101478">
    <property type="entry name" value="ADP-ribosylglycohydrolase"/>
    <property type="match status" value="1"/>
</dbReference>
<dbReference type="Pfam" id="PF03747">
    <property type="entry name" value="ADP_ribosyl_GH"/>
    <property type="match status" value="1"/>
</dbReference>
<name>A0ABX7NIT1_9BACT</name>